<dbReference type="Proteomes" id="UP001154282">
    <property type="component" value="Unassembled WGS sequence"/>
</dbReference>
<dbReference type="SUPFAM" id="SSF53098">
    <property type="entry name" value="Ribonuclease H-like"/>
    <property type="match status" value="1"/>
</dbReference>
<reference evidence="2" key="1">
    <citation type="submission" date="2022-08" db="EMBL/GenBank/DDBJ databases">
        <authorList>
            <person name="Gutierrez-Valencia J."/>
        </authorList>
    </citation>
    <scope>NUCLEOTIDE SEQUENCE</scope>
</reference>
<name>A0AAV0LCY6_9ROSI</name>
<feature type="domain" description="HAT C-terminal dimerisation" evidence="1">
    <location>
        <begin position="2"/>
        <end position="48"/>
    </location>
</feature>
<dbReference type="EMBL" id="CAMGYJ010000006">
    <property type="protein sequence ID" value="CAI0432474.1"/>
    <property type="molecule type" value="Genomic_DNA"/>
</dbReference>
<proteinExistence type="predicted"/>
<gene>
    <name evidence="2" type="ORF">LITE_LOCUS23461</name>
</gene>
<comment type="caution">
    <text evidence="2">The sequence shown here is derived from an EMBL/GenBank/DDBJ whole genome shotgun (WGS) entry which is preliminary data.</text>
</comment>
<dbReference type="InterPro" id="IPR012337">
    <property type="entry name" value="RNaseH-like_sf"/>
</dbReference>
<evidence type="ECO:0000313" key="3">
    <source>
        <dbReference type="Proteomes" id="UP001154282"/>
    </source>
</evidence>
<dbReference type="InterPro" id="IPR008906">
    <property type="entry name" value="HATC_C_dom"/>
</dbReference>
<accession>A0AAV0LCY6</accession>
<evidence type="ECO:0000313" key="2">
    <source>
        <dbReference type="EMBL" id="CAI0432474.1"/>
    </source>
</evidence>
<dbReference type="GO" id="GO:0046983">
    <property type="term" value="F:protein dimerization activity"/>
    <property type="evidence" value="ECO:0007669"/>
    <property type="project" value="InterPro"/>
</dbReference>
<organism evidence="2 3">
    <name type="scientific">Linum tenue</name>
    <dbReference type="NCBI Taxonomy" id="586396"/>
    <lineage>
        <taxon>Eukaryota</taxon>
        <taxon>Viridiplantae</taxon>
        <taxon>Streptophyta</taxon>
        <taxon>Embryophyta</taxon>
        <taxon>Tracheophyta</taxon>
        <taxon>Spermatophyta</taxon>
        <taxon>Magnoliopsida</taxon>
        <taxon>eudicotyledons</taxon>
        <taxon>Gunneridae</taxon>
        <taxon>Pentapetalae</taxon>
        <taxon>rosids</taxon>
        <taxon>fabids</taxon>
        <taxon>Malpighiales</taxon>
        <taxon>Linaceae</taxon>
        <taxon>Linum</taxon>
    </lineage>
</organism>
<feature type="non-terminal residue" evidence="2">
    <location>
        <position position="1"/>
    </location>
</feature>
<evidence type="ECO:0000259" key="1">
    <source>
        <dbReference type="Pfam" id="PF05699"/>
    </source>
</evidence>
<keyword evidence="3" id="KW-1185">Reference proteome</keyword>
<dbReference type="Pfam" id="PF05699">
    <property type="entry name" value="Dimer_Tnp_hAT"/>
    <property type="match status" value="1"/>
</dbReference>
<protein>
    <recommendedName>
        <fullName evidence="1">HAT C-terminal dimerisation domain-containing protein</fullName>
    </recommendedName>
</protein>
<dbReference type="AlphaFoldDB" id="A0AAV0LCY6"/>
<sequence>ADWWTSFGDEVPELQKFVIRVLSLTCSASGCERNWSAFERIHTKKKNNFNAQ</sequence>